<dbReference type="EMBL" id="CAEZUK010000003">
    <property type="protein sequence ID" value="CAB4588979.1"/>
    <property type="molecule type" value="Genomic_DNA"/>
</dbReference>
<proteinExistence type="predicted"/>
<protein>
    <submittedName>
        <fullName evidence="2">Unannotated protein</fullName>
    </submittedName>
</protein>
<reference evidence="2" key="1">
    <citation type="submission" date="2020-05" db="EMBL/GenBank/DDBJ databases">
        <authorList>
            <person name="Chiriac C."/>
            <person name="Salcher M."/>
            <person name="Ghai R."/>
            <person name="Kavagutti S V."/>
        </authorList>
    </citation>
    <scope>NUCLEOTIDE SEQUENCE</scope>
</reference>
<sequence>MIESPVWTPMGSKFSIEQMITQLSAVSRITSSSYSFQPAILCSIKISLIGLACNPFDANLTNSSCVAAIPVPRPPKIYAGRIMAGSPITLMTSKDSSSVCAIPLAGTLSPISIIASLNLPRSSAVEIDSALAPMSSGVPGTPTNPRSNKAIAKFKPVCPPSVAKTASGFSRSMILAITSQVSGSIYVR</sequence>
<dbReference type="EMBL" id="CAFBNZ010000067">
    <property type="protein sequence ID" value="CAB4969732.1"/>
    <property type="molecule type" value="Genomic_DNA"/>
</dbReference>
<name>A0A6J7LQT6_9ZZZZ</name>
<accession>A0A6J7LQT6</accession>
<evidence type="ECO:0000313" key="1">
    <source>
        <dbReference type="EMBL" id="CAB4588979.1"/>
    </source>
</evidence>
<evidence type="ECO:0000313" key="2">
    <source>
        <dbReference type="EMBL" id="CAB4969732.1"/>
    </source>
</evidence>
<gene>
    <name evidence="1" type="ORF">UFOPK1820_00038</name>
    <name evidence="2" type="ORF">UFOPK3889_00492</name>
</gene>
<dbReference type="AlphaFoldDB" id="A0A6J7LQT6"/>
<organism evidence="2">
    <name type="scientific">freshwater metagenome</name>
    <dbReference type="NCBI Taxonomy" id="449393"/>
    <lineage>
        <taxon>unclassified sequences</taxon>
        <taxon>metagenomes</taxon>
        <taxon>ecological metagenomes</taxon>
    </lineage>
</organism>